<evidence type="ECO:0000256" key="2">
    <source>
        <dbReference type="ARBA" id="ARBA00009870"/>
    </source>
</evidence>
<dbReference type="InterPro" id="IPR006909">
    <property type="entry name" value="Rad21/Rec8_C_eu"/>
</dbReference>
<dbReference type="Pfam" id="PF04824">
    <property type="entry name" value="Rad21_Rec8"/>
    <property type="match status" value="1"/>
</dbReference>
<dbReference type="GO" id="GO:0005634">
    <property type="term" value="C:nucleus"/>
    <property type="evidence" value="ECO:0007669"/>
    <property type="project" value="UniProtKB-SubCell"/>
</dbReference>
<keyword evidence="8" id="KW-1185">Reference proteome</keyword>
<evidence type="ECO:0008006" key="9">
    <source>
        <dbReference type="Google" id="ProtNLM"/>
    </source>
</evidence>
<dbReference type="EMBL" id="KK583305">
    <property type="protein sequence ID" value="KDO20711.1"/>
    <property type="molecule type" value="Genomic_DNA"/>
</dbReference>
<dbReference type="PANTHER" id="PTHR12585:SF69">
    <property type="entry name" value="FI11703P"/>
    <property type="match status" value="1"/>
</dbReference>
<feature type="domain" description="Rad21/Rec8-like protein N-terminal" evidence="6">
    <location>
        <begin position="1"/>
        <end position="102"/>
    </location>
</feature>
<proteinExistence type="inferred from homology"/>
<dbReference type="AlphaFoldDB" id="A0A067C2F6"/>
<dbReference type="OrthoDB" id="10071381at2759"/>
<dbReference type="PANTHER" id="PTHR12585">
    <property type="entry name" value="SCC1 / RAD21 FAMILY MEMBER"/>
    <property type="match status" value="1"/>
</dbReference>
<feature type="compositionally biased region" description="Basic and acidic residues" evidence="4">
    <location>
        <begin position="394"/>
        <end position="415"/>
    </location>
</feature>
<dbReference type="VEuPathDB" id="FungiDB:SPRG_13922"/>
<dbReference type="Proteomes" id="UP000030745">
    <property type="component" value="Unassembled WGS sequence"/>
</dbReference>
<dbReference type="GO" id="GO:0003682">
    <property type="term" value="F:chromatin binding"/>
    <property type="evidence" value="ECO:0007669"/>
    <property type="project" value="TreeGrafter"/>
</dbReference>
<dbReference type="GO" id="GO:0008278">
    <property type="term" value="C:cohesin complex"/>
    <property type="evidence" value="ECO:0007669"/>
    <property type="project" value="InterPro"/>
</dbReference>
<dbReference type="GO" id="GO:1990414">
    <property type="term" value="P:replication-born double-strand break repair via sister chromatid exchange"/>
    <property type="evidence" value="ECO:0007669"/>
    <property type="project" value="TreeGrafter"/>
</dbReference>
<sequence>MFYSQLILAKKGPLGQVWLAAHWDKKLTKAAISAADVGEAADSIANPVVPLALRVSGHLLLGVTRIYNRKVNYLFTDCSEALVKIKMAFRPGVVDLPEAQTTANLSAINVASFGEFDAQMPYDIQTLAAPSLTEWMTTPSQTQARRQDITLADTSNPSVYSNDSFNAHDSFGNNDSFGGGDWQPFDVEDQANNDLDTSGISDVERGRNAADVSGLSIRADLDASIDNLQKDDDGVDLFQDDKADDIEMGDPDAPEMVADDVSMPDIDMQPVDDQFDTGGIDVEPASPMTDSQLLDFAMHGSENPIEAVPKRQRKRKIGQDSMTELSSAVIKKGLKDVSDIVRVRDGRGTKRQKLQQQPVDALLKPSTSGLNAQLQSMFKITMKHAKLPDPITDMQKDDEEKKVETSEHEAIERTRRQATSVSYNEVDEDVDDVQQAPEAPKEVADYEFGGPGDEDDMHADHGLEMDDERSMDDVLVGQDGLPMDLDLSLAPASNPEATPAVDVPSTATHKWHPHTVKVMKVLRTSMQDHDTVSYQQLAKSTRSRRTAAALFFELLQLKTLDLVDVNQPSAYGNIHVTKTDRFADYIPAVDGA</sequence>
<dbReference type="InterPro" id="IPR036390">
    <property type="entry name" value="WH_DNA-bd_sf"/>
</dbReference>
<feature type="region of interest" description="Disordered" evidence="4">
    <location>
        <begin position="389"/>
        <end position="431"/>
    </location>
</feature>
<dbReference type="Gene3D" id="1.10.10.580">
    <property type="entry name" value="Structural maintenance of chromosome 1. Chain E"/>
    <property type="match status" value="1"/>
</dbReference>
<gene>
    <name evidence="7" type="ORF">SPRG_13922</name>
</gene>
<evidence type="ECO:0000313" key="8">
    <source>
        <dbReference type="Proteomes" id="UP000030745"/>
    </source>
</evidence>
<organism evidence="7 8">
    <name type="scientific">Saprolegnia parasitica (strain CBS 223.65)</name>
    <dbReference type="NCBI Taxonomy" id="695850"/>
    <lineage>
        <taxon>Eukaryota</taxon>
        <taxon>Sar</taxon>
        <taxon>Stramenopiles</taxon>
        <taxon>Oomycota</taxon>
        <taxon>Saprolegniomycetes</taxon>
        <taxon>Saprolegniales</taxon>
        <taxon>Saprolegniaceae</taxon>
        <taxon>Saprolegnia</taxon>
    </lineage>
</organism>
<evidence type="ECO:0000256" key="3">
    <source>
        <dbReference type="ARBA" id="ARBA00023242"/>
    </source>
</evidence>
<dbReference type="SUPFAM" id="SSF46785">
    <property type="entry name" value="Winged helix' DNA-binding domain"/>
    <property type="match status" value="1"/>
</dbReference>
<dbReference type="KEGG" id="spar:SPRG_13922"/>
<dbReference type="OMA" id="HKWHPHT"/>
<dbReference type="RefSeq" id="XP_012208592.1">
    <property type="nucleotide sequence ID" value="XM_012353202.1"/>
</dbReference>
<dbReference type="STRING" id="695850.A0A067C2F6"/>
<dbReference type="GeneID" id="24135758"/>
<dbReference type="InterPro" id="IPR023093">
    <property type="entry name" value="ScpA-like_C"/>
</dbReference>
<evidence type="ECO:0000259" key="5">
    <source>
        <dbReference type="Pfam" id="PF04824"/>
    </source>
</evidence>
<dbReference type="InterPro" id="IPR039781">
    <property type="entry name" value="Rad21/Rec8-like"/>
</dbReference>
<feature type="region of interest" description="Disordered" evidence="4">
    <location>
        <begin position="171"/>
        <end position="205"/>
    </location>
</feature>
<feature type="domain" description="Rad21/Rec8-like protein C-terminal eukaryotic" evidence="5">
    <location>
        <begin position="531"/>
        <end position="579"/>
    </location>
</feature>
<dbReference type="Pfam" id="PF04825">
    <property type="entry name" value="Rad21_Rec8_N"/>
    <property type="match status" value="1"/>
</dbReference>
<dbReference type="GO" id="GO:0007062">
    <property type="term" value="P:sister chromatid cohesion"/>
    <property type="evidence" value="ECO:0007669"/>
    <property type="project" value="InterPro"/>
</dbReference>
<protein>
    <recommendedName>
        <fullName evidence="9">Rad21/Rec8-like protein N-terminal domain-containing protein</fullName>
    </recommendedName>
</protein>
<accession>A0A067C2F6</accession>
<dbReference type="InterPro" id="IPR006910">
    <property type="entry name" value="Rad21_Rec8_N"/>
</dbReference>
<comment type="similarity">
    <text evidence="2">Belongs to the rad21 family.</text>
</comment>
<evidence type="ECO:0000256" key="4">
    <source>
        <dbReference type="SAM" id="MobiDB-lite"/>
    </source>
</evidence>
<reference evidence="7 8" key="1">
    <citation type="journal article" date="2013" name="PLoS Genet.">
        <title>Distinctive expansion of potential virulence genes in the genome of the oomycete fish pathogen Saprolegnia parasitica.</title>
        <authorList>
            <person name="Jiang R.H."/>
            <person name="de Bruijn I."/>
            <person name="Haas B.J."/>
            <person name="Belmonte R."/>
            <person name="Lobach L."/>
            <person name="Christie J."/>
            <person name="van den Ackerveken G."/>
            <person name="Bottin A."/>
            <person name="Bulone V."/>
            <person name="Diaz-Moreno S.M."/>
            <person name="Dumas B."/>
            <person name="Fan L."/>
            <person name="Gaulin E."/>
            <person name="Govers F."/>
            <person name="Grenville-Briggs L.J."/>
            <person name="Horner N.R."/>
            <person name="Levin J.Z."/>
            <person name="Mammella M."/>
            <person name="Meijer H.J."/>
            <person name="Morris P."/>
            <person name="Nusbaum C."/>
            <person name="Oome S."/>
            <person name="Phillips A.J."/>
            <person name="van Rooyen D."/>
            <person name="Rzeszutek E."/>
            <person name="Saraiva M."/>
            <person name="Secombes C.J."/>
            <person name="Seidl M.F."/>
            <person name="Snel B."/>
            <person name="Stassen J.H."/>
            <person name="Sykes S."/>
            <person name="Tripathy S."/>
            <person name="van den Berg H."/>
            <person name="Vega-Arreguin J.C."/>
            <person name="Wawra S."/>
            <person name="Young S.K."/>
            <person name="Zeng Q."/>
            <person name="Dieguez-Uribeondo J."/>
            <person name="Russ C."/>
            <person name="Tyler B.M."/>
            <person name="van West P."/>
        </authorList>
    </citation>
    <scope>NUCLEOTIDE SEQUENCE [LARGE SCALE GENOMIC DNA]</scope>
    <source>
        <strain evidence="7 8">CBS 223.65</strain>
    </source>
</reference>
<evidence type="ECO:0000259" key="6">
    <source>
        <dbReference type="Pfam" id="PF04825"/>
    </source>
</evidence>
<keyword evidence="3" id="KW-0539">Nucleus</keyword>
<evidence type="ECO:0000256" key="1">
    <source>
        <dbReference type="ARBA" id="ARBA00004123"/>
    </source>
</evidence>
<evidence type="ECO:0000313" key="7">
    <source>
        <dbReference type="EMBL" id="KDO20711.1"/>
    </source>
</evidence>
<comment type="subcellular location">
    <subcellularLocation>
        <location evidence="1">Nucleus</location>
    </subcellularLocation>
</comment>
<name>A0A067C2F6_SAPPC</name>